<name>A0A139WS84_9CYAN</name>
<dbReference type="Proteomes" id="UP000076925">
    <property type="component" value="Unassembled WGS sequence"/>
</dbReference>
<sequence length="68" mass="7532">MKVIKAEKITILPGVSYIFKSLAETSAIAQADLSTLKLCFCAGNFLGKDVFDKFLVLAYKARVKFVEK</sequence>
<dbReference type="AlphaFoldDB" id="A0A139WS84"/>
<dbReference type="Gene3D" id="3.40.50.980">
    <property type="match status" value="1"/>
</dbReference>
<evidence type="ECO:0000313" key="2">
    <source>
        <dbReference type="Proteomes" id="UP000076925"/>
    </source>
</evidence>
<proteinExistence type="predicted"/>
<dbReference type="SUPFAM" id="SSF56801">
    <property type="entry name" value="Acetyl-CoA synthetase-like"/>
    <property type="match status" value="1"/>
</dbReference>
<evidence type="ECO:0000313" key="1">
    <source>
        <dbReference type="EMBL" id="KYC35305.1"/>
    </source>
</evidence>
<gene>
    <name evidence="1" type="ORF">WA1_09145</name>
</gene>
<reference evidence="1 2" key="1">
    <citation type="journal article" date="2013" name="Genome Biol. Evol.">
        <title>Genomes of Stigonematalean cyanobacteria (subsection V) and the evolution of oxygenic photosynthesis from prokaryotes to plastids.</title>
        <authorList>
            <person name="Dagan T."/>
            <person name="Roettger M."/>
            <person name="Stucken K."/>
            <person name="Landan G."/>
            <person name="Koch R."/>
            <person name="Major P."/>
            <person name="Gould S.B."/>
            <person name="Goremykin V.V."/>
            <person name="Rippka R."/>
            <person name="Tandeau de Marsac N."/>
            <person name="Gugger M."/>
            <person name="Lockhart P.J."/>
            <person name="Allen J.F."/>
            <person name="Brune I."/>
            <person name="Maus I."/>
            <person name="Puhler A."/>
            <person name="Martin W.F."/>
        </authorList>
    </citation>
    <scope>NUCLEOTIDE SEQUENCE [LARGE SCALE GENOMIC DNA]</scope>
    <source>
        <strain evidence="1 2">PCC 7110</strain>
    </source>
</reference>
<keyword evidence="2" id="KW-1185">Reference proteome</keyword>
<organism evidence="1 2">
    <name type="scientific">Scytonema hofmannii PCC 7110</name>
    <dbReference type="NCBI Taxonomy" id="128403"/>
    <lineage>
        <taxon>Bacteria</taxon>
        <taxon>Bacillati</taxon>
        <taxon>Cyanobacteriota</taxon>
        <taxon>Cyanophyceae</taxon>
        <taxon>Nostocales</taxon>
        <taxon>Scytonemataceae</taxon>
        <taxon>Scytonema</taxon>
    </lineage>
</organism>
<dbReference type="EMBL" id="ANNX02000052">
    <property type="protein sequence ID" value="KYC35305.1"/>
    <property type="molecule type" value="Genomic_DNA"/>
</dbReference>
<dbReference type="STRING" id="128403.WA1_09145"/>
<protein>
    <submittedName>
        <fullName evidence="1">Uncharacterized protein</fullName>
    </submittedName>
</protein>
<accession>A0A139WS84</accession>
<comment type="caution">
    <text evidence="1">The sequence shown here is derived from an EMBL/GenBank/DDBJ whole genome shotgun (WGS) entry which is preliminary data.</text>
</comment>